<organism evidence="5">
    <name type="scientific">Ignisphaera aggregans</name>
    <dbReference type="NCBI Taxonomy" id="334771"/>
    <lineage>
        <taxon>Archaea</taxon>
        <taxon>Thermoproteota</taxon>
        <taxon>Thermoprotei</taxon>
        <taxon>Desulfurococcales</taxon>
        <taxon>Desulfurococcaceae</taxon>
        <taxon>Ignisphaera</taxon>
    </lineage>
</organism>
<dbReference type="SUPFAM" id="SSF53067">
    <property type="entry name" value="Actin-like ATPase domain"/>
    <property type="match status" value="2"/>
</dbReference>
<dbReference type="InterPro" id="IPR043129">
    <property type="entry name" value="ATPase_NBD"/>
</dbReference>
<feature type="domain" description="Carbohydrate kinase FGGY N-terminal" evidence="3">
    <location>
        <begin position="15"/>
        <end position="248"/>
    </location>
</feature>
<evidence type="ECO:0000259" key="3">
    <source>
        <dbReference type="Pfam" id="PF00370"/>
    </source>
</evidence>
<dbReference type="Pfam" id="PF00370">
    <property type="entry name" value="FGGY_N"/>
    <property type="match status" value="1"/>
</dbReference>
<dbReference type="InterPro" id="IPR050406">
    <property type="entry name" value="FGGY_Carb_Kinase"/>
</dbReference>
<name>A0A7J3I9X3_9CREN</name>
<dbReference type="Pfam" id="PF02782">
    <property type="entry name" value="FGGY_C"/>
    <property type="match status" value="1"/>
</dbReference>
<dbReference type="CDD" id="cd07770">
    <property type="entry name" value="ASKHA_NBD_FGGY_GntK"/>
    <property type="match status" value="1"/>
</dbReference>
<feature type="domain" description="Carbohydrate kinase FGGY C-terminal" evidence="4">
    <location>
        <begin position="258"/>
        <end position="438"/>
    </location>
</feature>
<gene>
    <name evidence="5" type="ORF">ENT87_08560</name>
</gene>
<comment type="caution">
    <text evidence="5">The sequence shown here is derived from an EMBL/GenBank/DDBJ whole genome shotgun (WGS) entry which is preliminary data.</text>
</comment>
<proteinExistence type="predicted"/>
<evidence type="ECO:0000256" key="2">
    <source>
        <dbReference type="ARBA" id="ARBA00022777"/>
    </source>
</evidence>
<evidence type="ECO:0000256" key="1">
    <source>
        <dbReference type="ARBA" id="ARBA00022679"/>
    </source>
</evidence>
<dbReference type="InterPro" id="IPR000577">
    <property type="entry name" value="Carb_kinase_FGGY"/>
</dbReference>
<dbReference type="AlphaFoldDB" id="A0A7J3I9X3"/>
<dbReference type="InterPro" id="IPR018484">
    <property type="entry name" value="FGGY_N"/>
</dbReference>
<accession>A0A7J3I9X3</accession>
<reference evidence="5" key="1">
    <citation type="journal article" date="2020" name="mSystems">
        <title>Genome- and Community-Level Interaction Insights into Carbon Utilization and Element Cycling Functions of Hydrothermarchaeota in Hydrothermal Sediment.</title>
        <authorList>
            <person name="Zhou Z."/>
            <person name="Liu Y."/>
            <person name="Xu W."/>
            <person name="Pan J."/>
            <person name="Luo Z.H."/>
            <person name="Li M."/>
        </authorList>
    </citation>
    <scope>NUCLEOTIDE SEQUENCE [LARGE SCALE GENOMIC DNA]</scope>
    <source>
        <strain evidence="5">SpSt-618</strain>
    </source>
</reference>
<evidence type="ECO:0000259" key="4">
    <source>
        <dbReference type="Pfam" id="PF02782"/>
    </source>
</evidence>
<keyword evidence="2" id="KW-0418">Kinase</keyword>
<dbReference type="GO" id="GO:0016301">
    <property type="term" value="F:kinase activity"/>
    <property type="evidence" value="ECO:0007669"/>
    <property type="project" value="UniProtKB-KW"/>
</dbReference>
<evidence type="ECO:0008006" key="6">
    <source>
        <dbReference type="Google" id="ProtNLM"/>
    </source>
</evidence>
<keyword evidence="1" id="KW-0808">Transferase</keyword>
<dbReference type="PANTHER" id="PTHR43095">
    <property type="entry name" value="SUGAR KINASE"/>
    <property type="match status" value="1"/>
</dbReference>
<dbReference type="InterPro" id="IPR018485">
    <property type="entry name" value="FGGY_C"/>
</dbReference>
<dbReference type="EMBL" id="DTAI01000253">
    <property type="protein sequence ID" value="HGN37576.1"/>
    <property type="molecule type" value="Genomic_DNA"/>
</dbReference>
<protein>
    <recommendedName>
        <fullName evidence="6">Carbohydrate kinase</fullName>
    </recommendedName>
</protein>
<dbReference type="GO" id="GO:0005975">
    <property type="term" value="P:carbohydrate metabolic process"/>
    <property type="evidence" value="ECO:0007669"/>
    <property type="project" value="InterPro"/>
</dbReference>
<dbReference type="PIRSF" id="PIRSF000538">
    <property type="entry name" value="GlpK"/>
    <property type="match status" value="1"/>
</dbReference>
<dbReference type="PANTHER" id="PTHR43095:SF2">
    <property type="entry name" value="GLUCONOKINASE"/>
    <property type="match status" value="1"/>
</dbReference>
<dbReference type="Gene3D" id="3.30.420.40">
    <property type="match status" value="2"/>
</dbReference>
<evidence type="ECO:0000313" key="5">
    <source>
        <dbReference type="EMBL" id="HGN37576.1"/>
    </source>
</evidence>
<sequence length="491" mass="54958">MGYTIVIMVLMCCRMIIAIDVGTSSTKVGLVDERGRIVESYIYSIPLSTSTDLAAEHRLEAIWSAIWESIATVSRLYRNRIEAISLSTYLHGLGILDRGYNTVVDIMTHLDRRCYAEQKFIEEYGYELYSRTGCPPIFVFPLCKILWLRRTELLKPFHRLTFVKDYIVYRLSRYHVVDLGVASGTGLFNIHQLKWDSKALEIAGIDESMLPELHEGARIFDYISIGELGLEKVALILGGFDGALQNIGYGVYGERAVLNLGSTAVIRMLTPAPIIDRNPEMRFFTYYAADGYRVVGGASNNGMIAIEWMKSLTGVDKLILCEDVVCKDGVFVLPFIAGERYPFRDPNLTLTATGLRLEHKRDHLFRGLIEGIGFTIKYILTALEENGVDIKYLHCGGGGCNEPTLVRIFTDILCKPIAMHRDPRNATVLGATIVALKALGYIKSLVDAKLESSSIQFYTHPSGELCSVYSTCFRVFISLVKTMQKFQGGAR</sequence>